<dbReference type="InterPro" id="IPR035873">
    <property type="entry name" value="PhpC"/>
</dbReference>
<evidence type="ECO:0000256" key="2">
    <source>
        <dbReference type="ARBA" id="ARBA00007358"/>
    </source>
</evidence>
<dbReference type="InterPro" id="IPR039697">
    <property type="entry name" value="Alcohol_dehydrogenase_Fe"/>
</dbReference>
<evidence type="ECO:0000259" key="5">
    <source>
        <dbReference type="Pfam" id="PF00465"/>
    </source>
</evidence>
<dbReference type="SUPFAM" id="SSF56796">
    <property type="entry name" value="Dehydroquinate synthase-like"/>
    <property type="match status" value="1"/>
</dbReference>
<comment type="caution">
    <text evidence="7">The sequence shown here is derived from an EMBL/GenBank/DDBJ whole genome shotgun (WGS) entry which is preliminary data.</text>
</comment>
<dbReference type="Proteomes" id="UP000886845">
    <property type="component" value="Unassembled WGS sequence"/>
</dbReference>
<evidence type="ECO:0000313" key="8">
    <source>
        <dbReference type="Proteomes" id="UP000886845"/>
    </source>
</evidence>
<dbReference type="PANTHER" id="PTHR11496:SF102">
    <property type="entry name" value="ALCOHOL DEHYDROGENASE 4"/>
    <property type="match status" value="1"/>
</dbReference>
<dbReference type="CDD" id="cd08182">
    <property type="entry name" value="HEPD"/>
    <property type="match status" value="1"/>
</dbReference>
<feature type="domain" description="Alcohol dehydrogenase iron-type/glycerol dehydrogenase GldA" evidence="5">
    <location>
        <begin position="7"/>
        <end position="179"/>
    </location>
</feature>
<dbReference type="InterPro" id="IPR056798">
    <property type="entry name" value="ADH_Fe_C"/>
</dbReference>
<reference evidence="7" key="1">
    <citation type="submission" date="2020-10" db="EMBL/GenBank/DDBJ databases">
        <authorList>
            <person name="Gilroy R."/>
        </authorList>
    </citation>
    <scope>NUCLEOTIDE SEQUENCE</scope>
    <source>
        <strain evidence="7">35461</strain>
    </source>
</reference>
<dbReference type="GO" id="GO:0046872">
    <property type="term" value="F:metal ion binding"/>
    <property type="evidence" value="ECO:0007669"/>
    <property type="project" value="InterPro"/>
</dbReference>
<feature type="domain" description="Fe-containing alcohol dehydrogenase-like C-terminal" evidence="6">
    <location>
        <begin position="191"/>
        <end position="376"/>
    </location>
</feature>
<dbReference type="Pfam" id="PF00465">
    <property type="entry name" value="Fe-ADH"/>
    <property type="match status" value="1"/>
</dbReference>
<name>A0A9D1NQ21_9BACT</name>
<keyword evidence="4" id="KW-0520">NAD</keyword>
<keyword evidence="3" id="KW-0560">Oxidoreductase</keyword>
<evidence type="ECO:0000256" key="4">
    <source>
        <dbReference type="ARBA" id="ARBA00023027"/>
    </source>
</evidence>
<dbReference type="PANTHER" id="PTHR11496">
    <property type="entry name" value="ALCOHOL DEHYDROGENASE"/>
    <property type="match status" value="1"/>
</dbReference>
<reference evidence="7" key="2">
    <citation type="journal article" date="2021" name="PeerJ">
        <title>Extensive microbial diversity within the chicken gut microbiome revealed by metagenomics and culture.</title>
        <authorList>
            <person name="Gilroy R."/>
            <person name="Ravi A."/>
            <person name="Getino M."/>
            <person name="Pursley I."/>
            <person name="Horton D.L."/>
            <person name="Alikhan N.F."/>
            <person name="Baker D."/>
            <person name="Gharbi K."/>
            <person name="Hall N."/>
            <person name="Watson M."/>
            <person name="Adriaenssens E.M."/>
            <person name="Foster-Nyarko E."/>
            <person name="Jarju S."/>
            <person name="Secka A."/>
            <person name="Antonio M."/>
            <person name="Oren A."/>
            <person name="Chaudhuri R.R."/>
            <person name="La Ragione R."/>
            <person name="Hildebrand F."/>
            <person name="Pallen M.J."/>
        </authorList>
    </citation>
    <scope>NUCLEOTIDE SEQUENCE</scope>
    <source>
        <strain evidence="7">35461</strain>
    </source>
</reference>
<evidence type="ECO:0000256" key="1">
    <source>
        <dbReference type="ARBA" id="ARBA00001962"/>
    </source>
</evidence>
<dbReference type="InterPro" id="IPR001670">
    <property type="entry name" value="ADH_Fe/GldA"/>
</dbReference>
<comment type="cofactor">
    <cofactor evidence="1">
        <name>Fe cation</name>
        <dbReference type="ChEBI" id="CHEBI:24875"/>
    </cofactor>
</comment>
<sequence>MNRWHNPVRLVQGPNALEALPGLVAEAVPGGERVLLVVWGEGALAHPAFEALRRDLGERLETLVFPHSNPTLAQLFEAHAALRGKGIGLVVAVGGGSTLDIGKCLARLMGEDIADTDALRERVTSKDWGAPQCRWIGVPTTAGTGSEVTCWATVWDLEREAKRSLDTPTNYAFAAVADPALTRTMPVGLSVSSALDAVAHATESYWAKSTNAESRALALAAIGRIMGAIDGLFDEDESRREAAREAMSEGATLAGLAFSNTHTTACHSLSYPLTLRYGIPHGVAVALLLAPVTRLNAAACDVTPLLRAFGADAPEDMATRVRGLLRRAGLHSHLRTWGAAEQDLPGLAAHGFTKGRADNNPVALDEAIALALLREIF</sequence>
<comment type="similarity">
    <text evidence="2">Belongs to the iron-containing alcohol dehydrogenase family.</text>
</comment>
<accession>A0A9D1NQ21</accession>
<evidence type="ECO:0000259" key="6">
    <source>
        <dbReference type="Pfam" id="PF25137"/>
    </source>
</evidence>
<dbReference type="GO" id="GO:0004022">
    <property type="term" value="F:alcohol dehydrogenase (NAD+) activity"/>
    <property type="evidence" value="ECO:0007669"/>
    <property type="project" value="TreeGrafter"/>
</dbReference>
<dbReference type="EMBL" id="DVOR01000245">
    <property type="protein sequence ID" value="HIV10010.1"/>
    <property type="molecule type" value="Genomic_DNA"/>
</dbReference>
<organism evidence="7 8">
    <name type="scientific">Candidatus Spyradenecus faecavium</name>
    <dbReference type="NCBI Taxonomy" id="2840947"/>
    <lineage>
        <taxon>Bacteria</taxon>
        <taxon>Pseudomonadati</taxon>
        <taxon>Lentisphaerota</taxon>
        <taxon>Lentisphaeria</taxon>
        <taxon>Lentisphaerales</taxon>
        <taxon>Lentisphaeraceae</taxon>
        <taxon>Lentisphaeraceae incertae sedis</taxon>
        <taxon>Candidatus Spyradenecus</taxon>
    </lineage>
</organism>
<evidence type="ECO:0000313" key="7">
    <source>
        <dbReference type="EMBL" id="HIV10010.1"/>
    </source>
</evidence>
<dbReference type="PROSITE" id="PS00913">
    <property type="entry name" value="ADH_IRON_1"/>
    <property type="match status" value="1"/>
</dbReference>
<dbReference type="GO" id="GO:0017000">
    <property type="term" value="P:antibiotic biosynthetic process"/>
    <property type="evidence" value="ECO:0007669"/>
    <property type="project" value="InterPro"/>
</dbReference>
<protein>
    <submittedName>
        <fullName evidence="7">Phosphonoacetaldehyde reductase</fullName>
    </submittedName>
</protein>
<proteinExistence type="inferred from homology"/>
<dbReference type="InterPro" id="IPR018211">
    <property type="entry name" value="ADH_Fe_CS"/>
</dbReference>
<dbReference type="Pfam" id="PF25137">
    <property type="entry name" value="ADH_Fe_C"/>
    <property type="match status" value="1"/>
</dbReference>
<dbReference type="AlphaFoldDB" id="A0A9D1NQ21"/>
<gene>
    <name evidence="7" type="ORF">IAC79_07850</name>
</gene>
<dbReference type="Gene3D" id="1.20.1090.10">
    <property type="entry name" value="Dehydroquinate synthase-like - alpha domain"/>
    <property type="match status" value="1"/>
</dbReference>
<dbReference type="Gene3D" id="3.40.50.1970">
    <property type="match status" value="1"/>
</dbReference>
<evidence type="ECO:0000256" key="3">
    <source>
        <dbReference type="ARBA" id="ARBA00023002"/>
    </source>
</evidence>